<comment type="caution">
    <text evidence="3">The sequence shown here is derived from an EMBL/GenBank/DDBJ whole genome shotgun (WGS) entry which is preliminary data.</text>
</comment>
<evidence type="ECO:0000256" key="2">
    <source>
        <dbReference type="SAM" id="SignalP"/>
    </source>
</evidence>
<keyword evidence="4" id="KW-1185">Reference proteome</keyword>
<keyword evidence="1" id="KW-0812">Transmembrane</keyword>
<dbReference type="EMBL" id="CAAALY010083001">
    <property type="protein sequence ID" value="VEL26825.1"/>
    <property type="molecule type" value="Genomic_DNA"/>
</dbReference>
<evidence type="ECO:0008006" key="5">
    <source>
        <dbReference type="Google" id="ProtNLM"/>
    </source>
</evidence>
<dbReference type="AlphaFoldDB" id="A0A3S5FEQ1"/>
<dbReference type="Proteomes" id="UP000784294">
    <property type="component" value="Unassembled WGS sequence"/>
</dbReference>
<name>A0A3S5FEQ1_9PLAT</name>
<feature type="transmembrane region" description="Helical" evidence="1">
    <location>
        <begin position="45"/>
        <end position="68"/>
    </location>
</feature>
<organism evidence="3 4">
    <name type="scientific">Protopolystoma xenopodis</name>
    <dbReference type="NCBI Taxonomy" id="117903"/>
    <lineage>
        <taxon>Eukaryota</taxon>
        <taxon>Metazoa</taxon>
        <taxon>Spiralia</taxon>
        <taxon>Lophotrochozoa</taxon>
        <taxon>Platyhelminthes</taxon>
        <taxon>Monogenea</taxon>
        <taxon>Polyopisthocotylea</taxon>
        <taxon>Polystomatidea</taxon>
        <taxon>Polystomatidae</taxon>
        <taxon>Protopolystoma</taxon>
    </lineage>
</organism>
<evidence type="ECO:0000313" key="3">
    <source>
        <dbReference type="EMBL" id="VEL26825.1"/>
    </source>
</evidence>
<keyword evidence="1" id="KW-1133">Transmembrane helix</keyword>
<gene>
    <name evidence="3" type="ORF">PXEA_LOCUS20265</name>
</gene>
<reference evidence="3" key="1">
    <citation type="submission" date="2018-11" db="EMBL/GenBank/DDBJ databases">
        <authorList>
            <consortium name="Pathogen Informatics"/>
        </authorList>
    </citation>
    <scope>NUCLEOTIDE SEQUENCE</scope>
</reference>
<protein>
    <recommendedName>
        <fullName evidence="5">Secreted protein</fullName>
    </recommendedName>
</protein>
<sequence length="113" mass="12073">MWALPLVCSLTALVCPDGCDAARASPSSTGLLPRLTDLVAASPVWAVFAFGGSKPVGSVLFVWIMILFTRPESTACLTALDTDRVFLRAQCKAKCLLLFQKSSETNATLVSHK</sequence>
<proteinExistence type="predicted"/>
<keyword evidence="2" id="KW-0732">Signal</keyword>
<keyword evidence="1" id="KW-0472">Membrane</keyword>
<feature type="chain" id="PRO_5018730786" description="Secreted protein" evidence="2">
    <location>
        <begin position="22"/>
        <end position="113"/>
    </location>
</feature>
<evidence type="ECO:0000313" key="4">
    <source>
        <dbReference type="Proteomes" id="UP000784294"/>
    </source>
</evidence>
<evidence type="ECO:0000256" key="1">
    <source>
        <dbReference type="SAM" id="Phobius"/>
    </source>
</evidence>
<feature type="signal peptide" evidence="2">
    <location>
        <begin position="1"/>
        <end position="21"/>
    </location>
</feature>
<accession>A0A3S5FEQ1</accession>